<dbReference type="GO" id="GO:0071269">
    <property type="term" value="P:L-homocysteine biosynthetic process"/>
    <property type="evidence" value="ECO:0007669"/>
    <property type="project" value="TreeGrafter"/>
</dbReference>
<proteinExistence type="inferred from homology"/>
<reference evidence="5 6" key="1">
    <citation type="journal article" date="2011" name="J. Bacteriol.">
        <title>Complete genome sequence of Haloarcula hispanica, a model haloarchaeon for studying genetics, metabolism, and virus-host interaction.</title>
        <authorList>
            <person name="Liu H."/>
            <person name="Wu Z."/>
            <person name="Li M."/>
            <person name="Zhang F."/>
            <person name="Zheng H."/>
            <person name="Han J."/>
            <person name="Liu J."/>
            <person name="Zhou J."/>
            <person name="Wang S."/>
            <person name="Xiang H."/>
        </authorList>
    </citation>
    <scope>NUCLEOTIDE SEQUENCE [LARGE SCALE GENOMIC DNA]</scope>
    <source>
        <strain evidence="6">ATCC 33960 / DSM 4426 / JCM 8911 / NBRC 102182 / NCIMB 2187 / VKM B-1755</strain>
    </source>
</reference>
<sequence length="451" mass="48652">MAGLTGVAVIKTRPVEAGCMSDDQDHGFETDALHVGQEEPDAETRSRAPPLYQTTSYVFEDAEDAAKQFALEKPGHIYSRLMNPTVGMLQERLAALEGGVGAVATASGMASLNLATFLLADVGDNVVTASSLYGGTYTYYTHTAPRNGVETRFVDTLDYDAYAEAIDENTAYVHCETIGNPSLVTPDFERLAEIAHDHGVPFFVDNTFATPYLCNPIEHGADLVWNSTTKWIHGHGTTVGGVLVDGGSFPWEEHADKYPEIAGDNPAYHGVNFRERFDDAAFTYAAIARGLRDLGCQQSPFDAWQTMQGLETLPARMDRHCDNAIGVAEFLADHPEVSWVTYPGLEDHETHDTASEYLDGGYGGMITFGLDAGYDAARTTVESTEIASLLANVGDAKTLIIHPASTTHQQLTDEEKAAAGVTDDMVRLSVGTESVEDIKADLDQAIGQATN</sequence>
<dbReference type="InterPro" id="IPR006235">
    <property type="entry name" value="OAc-hSer/O-AcSer_sulfhydrylase"/>
</dbReference>
<dbReference type="AlphaFoldDB" id="G0HPS1"/>
<dbReference type="InterPro" id="IPR015424">
    <property type="entry name" value="PyrdxlP-dep_Trfase"/>
</dbReference>
<gene>
    <name evidence="5" type="primary">metY1</name>
    <name evidence="5" type="ordered locus">HAH_0005</name>
</gene>
<name>G0HPS1_HALHT</name>
<evidence type="ECO:0000256" key="1">
    <source>
        <dbReference type="ARBA" id="ARBA00001933"/>
    </source>
</evidence>
<dbReference type="InterPro" id="IPR054542">
    <property type="entry name" value="Cys_met_metab_PP"/>
</dbReference>
<dbReference type="HOGENOM" id="CLU_018986_4_0_2"/>
<dbReference type="GO" id="GO:0030170">
    <property type="term" value="F:pyridoxal phosphate binding"/>
    <property type="evidence" value="ECO:0007669"/>
    <property type="project" value="InterPro"/>
</dbReference>
<evidence type="ECO:0000256" key="4">
    <source>
        <dbReference type="ARBA" id="ARBA00022898"/>
    </source>
</evidence>
<dbReference type="GO" id="GO:0005737">
    <property type="term" value="C:cytoplasm"/>
    <property type="evidence" value="ECO:0007669"/>
    <property type="project" value="TreeGrafter"/>
</dbReference>
<dbReference type="KEGG" id="hhi:HAH_0005"/>
<dbReference type="STRING" id="634497.HAH_0005"/>
<dbReference type="NCBIfam" id="TIGR01326">
    <property type="entry name" value="OAH_OAS_sulfhy"/>
    <property type="match status" value="1"/>
</dbReference>
<dbReference type="EC" id="2.5.1.49" evidence="5"/>
<dbReference type="PIRSF" id="PIRSF001434">
    <property type="entry name" value="CGS"/>
    <property type="match status" value="1"/>
</dbReference>
<dbReference type="SUPFAM" id="SSF53383">
    <property type="entry name" value="PLP-dependent transferases"/>
    <property type="match status" value="1"/>
</dbReference>
<keyword evidence="4" id="KW-0663">Pyridoxal phosphate</keyword>
<dbReference type="eggNOG" id="arCOG00061">
    <property type="taxonomic scope" value="Archaea"/>
</dbReference>
<dbReference type="EMBL" id="CP002921">
    <property type="protein sequence ID" value="AEM55642.1"/>
    <property type="molecule type" value="Genomic_DNA"/>
</dbReference>
<dbReference type="Pfam" id="PF01053">
    <property type="entry name" value="Cys_Met_Meta_PP"/>
    <property type="match status" value="1"/>
</dbReference>
<dbReference type="GO" id="GO:0006535">
    <property type="term" value="P:cysteine biosynthetic process from serine"/>
    <property type="evidence" value="ECO:0007669"/>
    <property type="project" value="TreeGrafter"/>
</dbReference>
<dbReference type="CDD" id="cd00614">
    <property type="entry name" value="CGS_like"/>
    <property type="match status" value="1"/>
</dbReference>
<dbReference type="PROSITE" id="PS00868">
    <property type="entry name" value="CYS_MET_METAB_PP"/>
    <property type="match status" value="1"/>
</dbReference>
<dbReference type="GO" id="GO:0003961">
    <property type="term" value="F:O-acetylhomoserine aminocarboxypropyltransferase activity"/>
    <property type="evidence" value="ECO:0007669"/>
    <property type="project" value="UniProtKB-EC"/>
</dbReference>
<organism evidence="5 6">
    <name type="scientific">Haloarcula hispanica (strain ATCC 33960 / DSM 4426 / JCM 8911 / NBRC 102182 / NCIMB 2187 / VKM B-1755)</name>
    <dbReference type="NCBI Taxonomy" id="634497"/>
    <lineage>
        <taxon>Archaea</taxon>
        <taxon>Methanobacteriati</taxon>
        <taxon>Methanobacteriota</taxon>
        <taxon>Stenosarchaea group</taxon>
        <taxon>Halobacteria</taxon>
        <taxon>Halobacteriales</taxon>
        <taxon>Haloarculaceae</taxon>
        <taxon>Haloarcula</taxon>
    </lineage>
</organism>
<dbReference type="Gene3D" id="3.40.640.10">
    <property type="entry name" value="Type I PLP-dependent aspartate aminotransferase-like (Major domain)"/>
    <property type="match status" value="1"/>
</dbReference>
<dbReference type="GO" id="GO:0004124">
    <property type="term" value="F:cysteine synthase activity"/>
    <property type="evidence" value="ECO:0007669"/>
    <property type="project" value="TreeGrafter"/>
</dbReference>
<dbReference type="InterPro" id="IPR015422">
    <property type="entry name" value="PyrdxlP-dep_Trfase_small"/>
</dbReference>
<evidence type="ECO:0000313" key="5">
    <source>
        <dbReference type="EMBL" id="AEM55642.1"/>
    </source>
</evidence>
<dbReference type="Gene3D" id="3.90.1150.10">
    <property type="entry name" value="Aspartate Aminotransferase, domain 1"/>
    <property type="match status" value="1"/>
</dbReference>
<dbReference type="InterPro" id="IPR015421">
    <property type="entry name" value="PyrdxlP-dep_Trfase_major"/>
</dbReference>
<keyword evidence="3 5" id="KW-0808">Transferase</keyword>
<evidence type="ECO:0000256" key="3">
    <source>
        <dbReference type="ARBA" id="ARBA00022679"/>
    </source>
</evidence>
<keyword evidence="5" id="KW-0456">Lyase</keyword>
<dbReference type="PANTHER" id="PTHR43797:SF2">
    <property type="entry name" value="HOMOCYSTEINE_CYSTEINE SYNTHASE"/>
    <property type="match status" value="1"/>
</dbReference>
<dbReference type="GO" id="GO:0019346">
    <property type="term" value="P:transsulfuration"/>
    <property type="evidence" value="ECO:0007669"/>
    <property type="project" value="InterPro"/>
</dbReference>
<evidence type="ECO:0000256" key="2">
    <source>
        <dbReference type="ARBA" id="ARBA00009077"/>
    </source>
</evidence>
<comment type="cofactor">
    <cofactor evidence="1">
        <name>pyridoxal 5'-phosphate</name>
        <dbReference type="ChEBI" id="CHEBI:597326"/>
    </cofactor>
</comment>
<accession>G0HPS1</accession>
<dbReference type="Proteomes" id="UP000005629">
    <property type="component" value="Chromosome I"/>
</dbReference>
<protein>
    <submittedName>
        <fullName evidence="5">O-acetylhomoserine (Thiol)-lyase</fullName>
        <ecNumber evidence="5">2.5.1.49</ecNumber>
    </submittedName>
</protein>
<evidence type="ECO:0000313" key="6">
    <source>
        <dbReference type="Proteomes" id="UP000005629"/>
    </source>
</evidence>
<dbReference type="InterPro" id="IPR000277">
    <property type="entry name" value="Cys/Met-Metab_PyrdxlP-dep_enz"/>
</dbReference>
<dbReference type="GO" id="GO:0016829">
    <property type="term" value="F:lyase activity"/>
    <property type="evidence" value="ECO:0007669"/>
    <property type="project" value="UniProtKB-KW"/>
</dbReference>
<dbReference type="PANTHER" id="PTHR43797">
    <property type="entry name" value="HOMOCYSTEINE/CYSTEINE SYNTHASE"/>
    <property type="match status" value="1"/>
</dbReference>
<dbReference type="FunFam" id="3.40.640.10:FF:000035">
    <property type="entry name" value="O-succinylhomoserine sulfhydrylase"/>
    <property type="match status" value="1"/>
</dbReference>
<comment type="similarity">
    <text evidence="2">Belongs to the trans-sulfuration enzymes family.</text>
</comment>